<organism evidence="4 5">
    <name type="scientific">Paraburkholderia steynii</name>
    <dbReference type="NCBI Taxonomy" id="1245441"/>
    <lineage>
        <taxon>Bacteria</taxon>
        <taxon>Pseudomonadati</taxon>
        <taxon>Pseudomonadota</taxon>
        <taxon>Betaproteobacteria</taxon>
        <taxon>Burkholderiales</taxon>
        <taxon>Burkholderiaceae</taxon>
        <taxon>Paraburkholderia</taxon>
    </lineage>
</organism>
<evidence type="ECO:0000313" key="4">
    <source>
        <dbReference type="EMBL" id="SDI50588.1"/>
    </source>
</evidence>
<comment type="caution">
    <text evidence="4">The sequence shown here is derived from an EMBL/GenBank/DDBJ whole genome shotgun (WGS) entry which is preliminary data.</text>
</comment>
<name>A0A7Z7FJD7_9BURK</name>
<reference evidence="4" key="1">
    <citation type="submission" date="2016-10" db="EMBL/GenBank/DDBJ databases">
        <authorList>
            <person name="Varghese N."/>
            <person name="Submissions S."/>
        </authorList>
    </citation>
    <scope>NUCLEOTIDE SEQUENCE [LARGE SCALE GENOMIC DNA]</scope>
    <source>
        <strain evidence="4">YR281</strain>
    </source>
</reference>
<evidence type="ECO:0000259" key="3">
    <source>
        <dbReference type="Pfam" id="PF02230"/>
    </source>
</evidence>
<evidence type="ECO:0000256" key="1">
    <source>
        <dbReference type="ARBA" id="ARBA00006499"/>
    </source>
</evidence>
<proteinExistence type="inferred from homology"/>
<dbReference type="Gene3D" id="3.40.50.1820">
    <property type="entry name" value="alpha/beta hydrolase"/>
    <property type="match status" value="1"/>
</dbReference>
<dbReference type="RefSeq" id="WP_091783847.1">
    <property type="nucleotide sequence ID" value="NZ_FNDI01000018.1"/>
</dbReference>
<protein>
    <submittedName>
        <fullName evidence="4">Phospholipase/carboxylesterase</fullName>
    </submittedName>
</protein>
<dbReference type="InterPro" id="IPR003140">
    <property type="entry name" value="PLipase/COase/thioEstase"/>
</dbReference>
<dbReference type="PANTHER" id="PTHR10655">
    <property type="entry name" value="LYSOPHOSPHOLIPASE-RELATED"/>
    <property type="match status" value="1"/>
</dbReference>
<dbReference type="AlphaFoldDB" id="A0A7Z7FJD7"/>
<keyword evidence="2" id="KW-0378">Hydrolase</keyword>
<dbReference type="Proteomes" id="UP000198900">
    <property type="component" value="Unassembled WGS sequence"/>
</dbReference>
<dbReference type="GO" id="GO:0016787">
    <property type="term" value="F:hydrolase activity"/>
    <property type="evidence" value="ECO:0007669"/>
    <property type="project" value="UniProtKB-KW"/>
</dbReference>
<gene>
    <name evidence="4" type="ORF">SAMN04487926_11859</name>
</gene>
<sequence length="228" mass="24843">MDLFDPEAGEQLCIFGAPLQVSRAAVILLHGRTQTPADMLDWIVRRIALTDLTFFAPAAPGRSWYPERFMAPLEANQPALDDAITRIGDLSTELAGRGFGASRQIVMGFSQGACLACEFVWRSGHRHQALIGFTGGLIGPQGHSWSVRQDVFAGMPVLLSNRENDPWVPAARSRATVAAYRAAGASVSELLYPGECHEINDQEIDCARSLIQSVISDDHHLARSQGIF</sequence>
<keyword evidence="5" id="KW-1185">Reference proteome</keyword>
<dbReference type="SUPFAM" id="SSF53474">
    <property type="entry name" value="alpha/beta-Hydrolases"/>
    <property type="match status" value="1"/>
</dbReference>
<dbReference type="InterPro" id="IPR050565">
    <property type="entry name" value="LYPA1-2/EST-like"/>
</dbReference>
<evidence type="ECO:0000256" key="2">
    <source>
        <dbReference type="ARBA" id="ARBA00022801"/>
    </source>
</evidence>
<feature type="domain" description="Phospholipase/carboxylesterase/thioesterase" evidence="3">
    <location>
        <begin position="22"/>
        <end position="214"/>
    </location>
</feature>
<dbReference type="InterPro" id="IPR029058">
    <property type="entry name" value="AB_hydrolase_fold"/>
</dbReference>
<dbReference type="PANTHER" id="PTHR10655:SF17">
    <property type="entry name" value="LYSOPHOSPHOLIPASE-LIKE PROTEIN 1"/>
    <property type="match status" value="1"/>
</dbReference>
<accession>A0A7Z7FJD7</accession>
<dbReference type="EMBL" id="FNDI01000018">
    <property type="protein sequence ID" value="SDI50588.1"/>
    <property type="molecule type" value="Genomic_DNA"/>
</dbReference>
<evidence type="ECO:0000313" key="5">
    <source>
        <dbReference type="Proteomes" id="UP000198900"/>
    </source>
</evidence>
<dbReference type="Pfam" id="PF02230">
    <property type="entry name" value="Abhydrolase_2"/>
    <property type="match status" value="1"/>
</dbReference>
<comment type="similarity">
    <text evidence="1">Belongs to the AB hydrolase superfamily. AB hydrolase 2 family.</text>
</comment>